<name>A0AAD1P130_CITBR</name>
<gene>
    <name evidence="1" type="ORF">KAM621c_07100</name>
</gene>
<evidence type="ECO:0000313" key="1">
    <source>
        <dbReference type="EMBL" id="BDN95605.1"/>
    </source>
</evidence>
<dbReference type="AlphaFoldDB" id="A0AAD1P130"/>
<protein>
    <submittedName>
        <fullName evidence="1">Uncharacterized protein</fullName>
    </submittedName>
</protein>
<dbReference type="EMBL" id="AP026382">
    <property type="protein sequence ID" value="BDN95605.1"/>
    <property type="molecule type" value="Genomic_DNA"/>
</dbReference>
<accession>A0AAD1P130</accession>
<dbReference type="Proteomes" id="UP001058317">
    <property type="component" value="Chromosome"/>
</dbReference>
<proteinExistence type="predicted"/>
<sequence>MDISPYIIFKYNSAEYIMFLRCEYNKKWYCRCYFYGEYINIDEVYYFAGANFYYFLDGMSALF</sequence>
<evidence type="ECO:0000313" key="2">
    <source>
        <dbReference type="Proteomes" id="UP001058317"/>
    </source>
</evidence>
<reference evidence="1" key="1">
    <citation type="submission" date="2022-07" db="EMBL/GenBank/DDBJ databases">
        <title>Complete genome sequence of carbapenem-resistant Citrobacter spp. in Japan.</title>
        <authorList>
            <person name="Maehana S."/>
            <person name="Suzuki M."/>
            <person name="Kitasato H."/>
        </authorList>
    </citation>
    <scope>NUCLEOTIDE SEQUENCE</scope>
    <source>
        <strain evidence="1">KAM621</strain>
    </source>
</reference>
<organism evidence="1 2">
    <name type="scientific">Citrobacter braakii</name>
    <dbReference type="NCBI Taxonomy" id="57706"/>
    <lineage>
        <taxon>Bacteria</taxon>
        <taxon>Pseudomonadati</taxon>
        <taxon>Pseudomonadota</taxon>
        <taxon>Gammaproteobacteria</taxon>
        <taxon>Enterobacterales</taxon>
        <taxon>Enterobacteriaceae</taxon>
        <taxon>Citrobacter</taxon>
        <taxon>Citrobacter freundii complex</taxon>
    </lineage>
</organism>